<comment type="caution">
    <text evidence="2">The sequence shown here is derived from an EMBL/GenBank/DDBJ whole genome shotgun (WGS) entry which is preliminary data.</text>
</comment>
<proteinExistence type="predicted"/>
<protein>
    <submittedName>
        <fullName evidence="2">Uncharacterized protein</fullName>
    </submittedName>
</protein>
<organism evidence="2">
    <name type="scientific">marine sediment metagenome</name>
    <dbReference type="NCBI Taxonomy" id="412755"/>
    <lineage>
        <taxon>unclassified sequences</taxon>
        <taxon>metagenomes</taxon>
        <taxon>ecological metagenomes</taxon>
    </lineage>
</organism>
<dbReference type="AlphaFoldDB" id="A0A0F9GFS2"/>
<dbReference type="EMBL" id="LAZR01026583">
    <property type="protein sequence ID" value="KKL68265.1"/>
    <property type="molecule type" value="Genomic_DNA"/>
</dbReference>
<name>A0A0F9GFS2_9ZZZZ</name>
<evidence type="ECO:0000313" key="2">
    <source>
        <dbReference type="EMBL" id="KKL68265.1"/>
    </source>
</evidence>
<accession>A0A0F9GFS2</accession>
<reference evidence="2" key="1">
    <citation type="journal article" date="2015" name="Nature">
        <title>Complex archaea that bridge the gap between prokaryotes and eukaryotes.</title>
        <authorList>
            <person name="Spang A."/>
            <person name="Saw J.H."/>
            <person name="Jorgensen S.L."/>
            <person name="Zaremba-Niedzwiedzka K."/>
            <person name="Martijn J."/>
            <person name="Lind A.E."/>
            <person name="van Eijk R."/>
            <person name="Schleper C."/>
            <person name="Guy L."/>
            <person name="Ettema T.J."/>
        </authorList>
    </citation>
    <scope>NUCLEOTIDE SEQUENCE</scope>
</reference>
<gene>
    <name evidence="2" type="ORF">LCGC14_2126720</name>
</gene>
<evidence type="ECO:0000256" key="1">
    <source>
        <dbReference type="SAM" id="MobiDB-lite"/>
    </source>
</evidence>
<feature type="compositionally biased region" description="Polar residues" evidence="1">
    <location>
        <begin position="1"/>
        <end position="14"/>
    </location>
</feature>
<feature type="region of interest" description="Disordered" evidence="1">
    <location>
        <begin position="1"/>
        <end position="21"/>
    </location>
</feature>
<sequence>MARNKNTPRGTQRSTPEEKPHHMQAFEAYAAARDQSLPNPISRIARQVLVSRTCVQRWRRVFRWEERYEQRSDEIRAAIDQKSTAPLVAVKLEWAGKLHSLLMEWWELRCGTEEKRKAYVESLSLEQAEQLLGNFLRLRGEPDVVHHTEALIVHKHSWVDQLPKPDALALLSFARAHAAKAIPS</sequence>